<dbReference type="AlphaFoldDB" id="A0A1M7Z723"/>
<dbReference type="InterPro" id="IPR050491">
    <property type="entry name" value="AmpC-like"/>
</dbReference>
<dbReference type="Proteomes" id="UP000184609">
    <property type="component" value="Unassembled WGS sequence"/>
</dbReference>
<dbReference type="Gene3D" id="3.40.710.10">
    <property type="entry name" value="DD-peptidase/beta-lactamase superfamily"/>
    <property type="match status" value="1"/>
</dbReference>
<dbReference type="PANTHER" id="PTHR46825">
    <property type="entry name" value="D-ALANYL-D-ALANINE-CARBOXYPEPTIDASE/ENDOPEPTIDASE AMPH"/>
    <property type="match status" value="1"/>
</dbReference>
<keyword evidence="1" id="KW-1133">Transmembrane helix</keyword>
<dbReference type="InterPro" id="IPR001466">
    <property type="entry name" value="Beta-lactam-related"/>
</dbReference>
<accession>A0A1M7Z723</accession>
<dbReference type="SUPFAM" id="SSF56601">
    <property type="entry name" value="beta-lactamase/transpeptidase-like"/>
    <property type="match status" value="1"/>
</dbReference>
<reference evidence="4" key="1">
    <citation type="submission" date="2016-12" db="EMBL/GenBank/DDBJ databases">
        <authorList>
            <person name="Varghese N."/>
            <person name="Submissions S."/>
        </authorList>
    </citation>
    <scope>NUCLEOTIDE SEQUENCE [LARGE SCALE GENOMIC DNA]</scope>
    <source>
        <strain evidence="4">DSM 25035</strain>
    </source>
</reference>
<keyword evidence="1" id="KW-0812">Transmembrane</keyword>
<dbReference type="OrthoDB" id="1357763at2"/>
<keyword evidence="4" id="KW-1185">Reference proteome</keyword>
<evidence type="ECO:0000313" key="3">
    <source>
        <dbReference type="EMBL" id="SHO60701.1"/>
    </source>
</evidence>
<dbReference type="PANTHER" id="PTHR46825:SF9">
    <property type="entry name" value="BETA-LACTAMASE-RELATED DOMAIN-CONTAINING PROTEIN"/>
    <property type="match status" value="1"/>
</dbReference>
<dbReference type="STRING" id="1073327.SAMN04488108_0969"/>
<dbReference type="Pfam" id="PF00144">
    <property type="entry name" value="Beta-lactamase"/>
    <property type="match status" value="1"/>
</dbReference>
<evidence type="ECO:0000259" key="2">
    <source>
        <dbReference type="Pfam" id="PF00144"/>
    </source>
</evidence>
<organism evidence="3 4">
    <name type="scientific">Algoriphagus zhangzhouensis</name>
    <dbReference type="NCBI Taxonomy" id="1073327"/>
    <lineage>
        <taxon>Bacteria</taxon>
        <taxon>Pseudomonadati</taxon>
        <taxon>Bacteroidota</taxon>
        <taxon>Cytophagia</taxon>
        <taxon>Cytophagales</taxon>
        <taxon>Cyclobacteriaceae</taxon>
        <taxon>Algoriphagus</taxon>
    </lineage>
</organism>
<dbReference type="EMBL" id="FRXN01000001">
    <property type="protein sequence ID" value="SHO60701.1"/>
    <property type="molecule type" value="Genomic_DNA"/>
</dbReference>
<proteinExistence type="predicted"/>
<name>A0A1M7Z723_9BACT</name>
<sequence>MKIKAKFILWPLLAWGIIFLGSEWWNSHPKVVIPTPLSAQTKSEKIDSLAISTLNENLLSGLSVAIIEDSKISYKKAFGFYKLNEKDSLKPSTVIPVASISKLFTSLTLAGYLDTLGIIVTDPISILNIPEISADSDLGKLSFEQLLRHQSGIHDQSLFQRITTRKASFSIEEFGHELISNSENLESDKSYQYSDSNFDFIGYLLEKSSGQAFQELVQTSMLDHLGMVDSRFNTESIIEYGYRKTRIWKRIKPSPIQFSLVPSPSSGLETTLDDLSKGLIQLTRGDLGLLEKELKWLQTSSELPPAGFQAITLDGHKMIGHFGAQSGFSSLIVFDPIQKTGILILSNTREINDFRINLASQIYTLLLKSP</sequence>
<evidence type="ECO:0000313" key="4">
    <source>
        <dbReference type="Proteomes" id="UP000184609"/>
    </source>
</evidence>
<evidence type="ECO:0000256" key="1">
    <source>
        <dbReference type="SAM" id="Phobius"/>
    </source>
</evidence>
<protein>
    <submittedName>
        <fullName evidence="3">CubicO group peptidase, beta-lactamase class C family</fullName>
    </submittedName>
</protein>
<gene>
    <name evidence="3" type="ORF">SAMN04488108_0969</name>
</gene>
<dbReference type="RefSeq" id="WP_073570587.1">
    <property type="nucleotide sequence ID" value="NZ_FRXN01000001.1"/>
</dbReference>
<dbReference type="InterPro" id="IPR012338">
    <property type="entry name" value="Beta-lactam/transpept-like"/>
</dbReference>
<feature type="transmembrane region" description="Helical" evidence="1">
    <location>
        <begin position="7"/>
        <end position="25"/>
    </location>
</feature>
<keyword evidence="1" id="KW-0472">Membrane</keyword>
<feature type="domain" description="Beta-lactamase-related" evidence="2">
    <location>
        <begin position="59"/>
        <end position="355"/>
    </location>
</feature>